<feature type="compositionally biased region" description="Acidic residues" evidence="1">
    <location>
        <begin position="300"/>
        <end position="315"/>
    </location>
</feature>
<dbReference type="EMBL" id="JAPFFF010000008">
    <property type="protein sequence ID" value="KAK8884719.1"/>
    <property type="molecule type" value="Genomic_DNA"/>
</dbReference>
<protein>
    <submittedName>
        <fullName evidence="2">Uncharacterized protein</fullName>
    </submittedName>
</protein>
<evidence type="ECO:0000313" key="3">
    <source>
        <dbReference type="Proteomes" id="UP001470230"/>
    </source>
</evidence>
<sequence>MSVFQGSIRTLRRDITTLNLSIINHIYDQVSPLLQSILPQIQYFINDKDSLSRILVNFDFHGLFSYLFLMNQKKIDLKNAIYFLSILCKTQIFDPRYLLNKQNVLLIFSLIDANSTDPPVISVLLTILCKLTTPYSLSYLLFYNNNLFQRIIDYKIFFPISHILYHVVLSSFHDNYALKKQISVNILRSSLKTLQSKASIYENEQLMHEEIAYSLKIFAIFIKNSTFPIDFNIDILLNNRQIYLKGPEIIQESFLDFIYSYDSVGIEILNEILPFFTDRNIKSSLTAVKIFKKSLFEQDNEPDDIDEDSEEEEKEEENKNTLNLSLFPILPNIISELYQKEPKIVQDEALPLVVELFKIQMITSDLFSILCSRISTDYISIEIISHLIDEFNAGNKAQIGLLPIGTFYQILNIHLNDLKTLSIRNSQMPLTPNSTQLLSKISQSIDSYNGSKKQT</sequence>
<evidence type="ECO:0000256" key="1">
    <source>
        <dbReference type="SAM" id="MobiDB-lite"/>
    </source>
</evidence>
<keyword evidence="3" id="KW-1185">Reference proteome</keyword>
<comment type="caution">
    <text evidence="2">The sequence shown here is derived from an EMBL/GenBank/DDBJ whole genome shotgun (WGS) entry which is preliminary data.</text>
</comment>
<name>A0ABR2K0T1_9EUKA</name>
<accession>A0ABR2K0T1</accession>
<feature type="region of interest" description="Disordered" evidence="1">
    <location>
        <begin position="300"/>
        <end position="320"/>
    </location>
</feature>
<evidence type="ECO:0000313" key="2">
    <source>
        <dbReference type="EMBL" id="KAK8884719.1"/>
    </source>
</evidence>
<dbReference type="Proteomes" id="UP001470230">
    <property type="component" value="Unassembled WGS sequence"/>
</dbReference>
<reference evidence="2 3" key="1">
    <citation type="submission" date="2024-04" db="EMBL/GenBank/DDBJ databases">
        <title>Tritrichomonas musculus Genome.</title>
        <authorList>
            <person name="Alves-Ferreira E."/>
            <person name="Grigg M."/>
            <person name="Lorenzi H."/>
            <person name="Galac M."/>
        </authorList>
    </citation>
    <scope>NUCLEOTIDE SEQUENCE [LARGE SCALE GENOMIC DNA]</scope>
    <source>
        <strain evidence="2 3">EAF2021</strain>
    </source>
</reference>
<gene>
    <name evidence="2" type="ORF">M9Y10_043838</name>
</gene>
<proteinExistence type="predicted"/>
<organism evidence="2 3">
    <name type="scientific">Tritrichomonas musculus</name>
    <dbReference type="NCBI Taxonomy" id="1915356"/>
    <lineage>
        <taxon>Eukaryota</taxon>
        <taxon>Metamonada</taxon>
        <taxon>Parabasalia</taxon>
        <taxon>Tritrichomonadida</taxon>
        <taxon>Tritrichomonadidae</taxon>
        <taxon>Tritrichomonas</taxon>
    </lineage>
</organism>